<reference evidence="2" key="1">
    <citation type="submission" date="2025-08" db="UniProtKB">
        <authorList>
            <consortium name="RefSeq"/>
        </authorList>
    </citation>
    <scope>IDENTIFICATION</scope>
    <source>
        <tissue evidence="2">Leukocyte</tissue>
    </source>
</reference>
<dbReference type="KEGG" id="ccan:109674902"/>
<feature type="compositionally biased region" description="Basic and acidic residues" evidence="1">
    <location>
        <begin position="1"/>
        <end position="20"/>
    </location>
</feature>
<sequence>MREARSSRWELAGADERERPFSFPAVGHSAGAVAAGTRGPDRAARAGPASSRAHGGHRTWPPHLPPQALALTATWSPRKRRSRSVTADSSTTRGPRQPRAGGGAGTPRRERRTRHSAQSTPRGVASPPGAISAQARGVAPPPPLRPAVTHGNGRRVRPEDPHVSRVKRGRVGWTPPPCPGPTLPAAKPKAPDGARKATLITEKREGGTARIKMAGRKRPDMRCLKRIVSPSLTFTLS</sequence>
<proteinExistence type="predicted"/>
<dbReference type="RefSeq" id="XP_020007351.1">
    <property type="nucleotide sequence ID" value="XM_020151762.1"/>
</dbReference>
<organism evidence="2">
    <name type="scientific">Castor canadensis</name>
    <name type="common">American beaver</name>
    <dbReference type="NCBI Taxonomy" id="51338"/>
    <lineage>
        <taxon>Eukaryota</taxon>
        <taxon>Metazoa</taxon>
        <taxon>Chordata</taxon>
        <taxon>Craniata</taxon>
        <taxon>Vertebrata</taxon>
        <taxon>Euteleostomi</taxon>
        <taxon>Mammalia</taxon>
        <taxon>Eutheria</taxon>
        <taxon>Euarchontoglires</taxon>
        <taxon>Glires</taxon>
        <taxon>Rodentia</taxon>
        <taxon>Castorimorpha</taxon>
        <taxon>Castoridae</taxon>
        <taxon>Castor</taxon>
    </lineage>
</organism>
<evidence type="ECO:0000256" key="1">
    <source>
        <dbReference type="SAM" id="MobiDB-lite"/>
    </source>
</evidence>
<accession>A0A8B7TK60</accession>
<gene>
    <name evidence="2" type="primary">LOC109674902</name>
</gene>
<feature type="region of interest" description="Disordered" evidence="1">
    <location>
        <begin position="1"/>
        <end position="195"/>
    </location>
</feature>
<protein>
    <submittedName>
        <fullName evidence="2">Lysine-rich arabinogalactan protein 19-like</fullName>
    </submittedName>
</protein>
<evidence type="ECO:0000313" key="2">
    <source>
        <dbReference type="RefSeq" id="XP_020007351.1"/>
    </source>
</evidence>
<dbReference type="AlphaFoldDB" id="A0A8B7TK60"/>
<name>A0A8B7TK60_CASCN</name>
<feature type="compositionally biased region" description="Low complexity" evidence="1">
    <location>
        <begin position="25"/>
        <end position="38"/>
    </location>
</feature>